<evidence type="ECO:0000256" key="1">
    <source>
        <dbReference type="SAM" id="MobiDB-lite"/>
    </source>
</evidence>
<dbReference type="Gramene" id="ERN06275">
    <property type="protein sequence ID" value="ERN06275"/>
    <property type="gene ID" value="AMTR_s00016p00214830"/>
</dbReference>
<reference evidence="4" key="1">
    <citation type="journal article" date="2013" name="Science">
        <title>The Amborella genome and the evolution of flowering plants.</title>
        <authorList>
            <consortium name="Amborella Genome Project"/>
        </authorList>
    </citation>
    <scope>NUCLEOTIDE SEQUENCE [LARGE SCALE GENOMIC DNA]</scope>
</reference>
<evidence type="ECO:0000313" key="3">
    <source>
        <dbReference type="EMBL" id="ERN06275.1"/>
    </source>
</evidence>
<gene>
    <name evidence="3" type="ORF">AMTR_s00016p00214830</name>
</gene>
<keyword evidence="2" id="KW-0472">Membrane</keyword>
<feature type="region of interest" description="Disordered" evidence="1">
    <location>
        <begin position="164"/>
        <end position="200"/>
    </location>
</feature>
<dbReference type="HOGENOM" id="CLU_957607_0_0_1"/>
<keyword evidence="2" id="KW-1133">Transmembrane helix</keyword>
<evidence type="ECO:0000256" key="2">
    <source>
        <dbReference type="SAM" id="Phobius"/>
    </source>
</evidence>
<evidence type="ECO:0000313" key="4">
    <source>
        <dbReference type="Proteomes" id="UP000017836"/>
    </source>
</evidence>
<dbReference type="Proteomes" id="UP000017836">
    <property type="component" value="Unassembled WGS sequence"/>
</dbReference>
<dbReference type="EMBL" id="KI393908">
    <property type="protein sequence ID" value="ERN06275.1"/>
    <property type="molecule type" value="Genomic_DNA"/>
</dbReference>
<keyword evidence="2" id="KW-0812">Transmembrane</keyword>
<protein>
    <submittedName>
        <fullName evidence="3">Uncharacterized protein</fullName>
    </submittedName>
</protein>
<sequence>MGLGANHSSPSHFLFPFALFSLLFLLNFLTLSLLVSILLSTVLIPYVCATRLKSRSKTSAQREIKELKLSSRNENQRLVETTTVKEETACEDEGEILSPQRSSHSLCEDGVKILSSQENLESLTDLSSDLSDQTSDRVFDSKLEDMSWNYSMCGDDDVGDNGNCNDDDIGDGHDHSNGRHGQGLGGSDDGVNNGAGHDDDDYGCVDDGDMIEISLMNNVCGMKPSVNGEFETLEEENLIEIDIFRGSIKVLPEPLCRGSRAPTLKKRSISFESSIFHETHVRRGFIGVSSN</sequence>
<dbReference type="AlphaFoldDB" id="W1PGQ9"/>
<proteinExistence type="predicted"/>
<accession>W1PGQ9</accession>
<feature type="transmembrane region" description="Helical" evidence="2">
    <location>
        <begin position="20"/>
        <end position="47"/>
    </location>
</feature>
<name>W1PGQ9_AMBTC</name>
<organism evidence="3 4">
    <name type="scientific">Amborella trichopoda</name>
    <dbReference type="NCBI Taxonomy" id="13333"/>
    <lineage>
        <taxon>Eukaryota</taxon>
        <taxon>Viridiplantae</taxon>
        <taxon>Streptophyta</taxon>
        <taxon>Embryophyta</taxon>
        <taxon>Tracheophyta</taxon>
        <taxon>Spermatophyta</taxon>
        <taxon>Magnoliopsida</taxon>
        <taxon>Amborellales</taxon>
        <taxon>Amborellaceae</taxon>
        <taxon>Amborella</taxon>
    </lineage>
</organism>
<keyword evidence="4" id="KW-1185">Reference proteome</keyword>